<gene>
    <name evidence="9" type="ORF">GBA65_12345</name>
</gene>
<dbReference type="Gene3D" id="1.20.1540.10">
    <property type="entry name" value="Rhomboid-like"/>
    <property type="match status" value="1"/>
</dbReference>
<dbReference type="PANTHER" id="PTHR43731">
    <property type="entry name" value="RHOMBOID PROTEASE"/>
    <property type="match status" value="1"/>
</dbReference>
<dbReference type="EMBL" id="CP045121">
    <property type="protein sequence ID" value="QIN79179.1"/>
    <property type="molecule type" value="Genomic_DNA"/>
</dbReference>
<dbReference type="InterPro" id="IPR022764">
    <property type="entry name" value="Peptidase_S54_rhomboid_dom"/>
</dbReference>
<dbReference type="GO" id="GO:0004252">
    <property type="term" value="F:serine-type endopeptidase activity"/>
    <property type="evidence" value="ECO:0007669"/>
    <property type="project" value="InterPro"/>
</dbReference>
<keyword evidence="9" id="KW-0645">Protease</keyword>
<feature type="transmembrane region" description="Helical" evidence="7">
    <location>
        <begin position="120"/>
        <end position="143"/>
    </location>
</feature>
<feature type="domain" description="Peptidase S54 rhomboid" evidence="8">
    <location>
        <begin position="55"/>
        <end position="196"/>
    </location>
</feature>
<dbReference type="AlphaFoldDB" id="A0A6G8PY79"/>
<sequence>MAFSRLPVTFSLIAACVVVYVGLASTGASGTVLNCQPTGGGPIAGSLIPVCVAEGQPWRLVTSIFLHSGVTHLLLNMLSLYFLGSFAEASFGRGRFFAMYGLSGIAGGLAYLYWSVFTGAFGQPAVGASGAIFGLLGGVFGYAIRRGTFSARDPVIGQLLLLTGINLFLGFSIPNVSNAAHLGGLAGGLVYGFLLAPTVFSQKRFAPFVPAVITLGIEVILLGVWYVLVL</sequence>
<dbReference type="Pfam" id="PF01694">
    <property type="entry name" value="Rhomboid"/>
    <property type="match status" value="1"/>
</dbReference>
<comment type="similarity">
    <text evidence="2">Belongs to the peptidase S54 family.</text>
</comment>
<keyword evidence="3 7" id="KW-0812">Transmembrane</keyword>
<dbReference type="InterPro" id="IPR050925">
    <property type="entry name" value="Rhomboid_protease_S54"/>
</dbReference>
<dbReference type="SUPFAM" id="SSF144091">
    <property type="entry name" value="Rhomboid-like"/>
    <property type="match status" value="1"/>
</dbReference>
<evidence type="ECO:0000313" key="9">
    <source>
        <dbReference type="EMBL" id="QIN79179.1"/>
    </source>
</evidence>
<feature type="transmembrane region" description="Helical" evidence="7">
    <location>
        <begin position="155"/>
        <end position="173"/>
    </location>
</feature>
<keyword evidence="4" id="KW-0378">Hydrolase</keyword>
<evidence type="ECO:0000256" key="1">
    <source>
        <dbReference type="ARBA" id="ARBA00004141"/>
    </source>
</evidence>
<evidence type="ECO:0000256" key="3">
    <source>
        <dbReference type="ARBA" id="ARBA00022692"/>
    </source>
</evidence>
<evidence type="ECO:0000313" key="10">
    <source>
        <dbReference type="Proteomes" id="UP000502706"/>
    </source>
</evidence>
<keyword evidence="10" id="KW-1185">Reference proteome</keyword>
<evidence type="ECO:0000256" key="2">
    <source>
        <dbReference type="ARBA" id="ARBA00009045"/>
    </source>
</evidence>
<feature type="transmembrane region" description="Helical" evidence="7">
    <location>
        <begin position="64"/>
        <end position="84"/>
    </location>
</feature>
<evidence type="ECO:0000256" key="5">
    <source>
        <dbReference type="ARBA" id="ARBA00022989"/>
    </source>
</evidence>
<name>A0A6G8PY79_9ACTN</name>
<dbReference type="GO" id="GO:0006508">
    <property type="term" value="P:proteolysis"/>
    <property type="evidence" value="ECO:0007669"/>
    <property type="project" value="UniProtKB-KW"/>
</dbReference>
<feature type="transmembrane region" description="Helical" evidence="7">
    <location>
        <begin position="179"/>
        <end position="196"/>
    </location>
</feature>
<evidence type="ECO:0000256" key="7">
    <source>
        <dbReference type="SAM" id="Phobius"/>
    </source>
</evidence>
<evidence type="ECO:0000256" key="6">
    <source>
        <dbReference type="ARBA" id="ARBA00023136"/>
    </source>
</evidence>
<feature type="transmembrane region" description="Helical" evidence="7">
    <location>
        <begin position="208"/>
        <end position="228"/>
    </location>
</feature>
<reference evidence="9 10" key="1">
    <citation type="submission" date="2019-10" db="EMBL/GenBank/DDBJ databases">
        <title>Rubrobacter sp nov SCSIO 52915 isolated from a deep-sea sediment in the South China Sea.</title>
        <authorList>
            <person name="Chen R.W."/>
        </authorList>
    </citation>
    <scope>NUCLEOTIDE SEQUENCE [LARGE SCALE GENOMIC DNA]</scope>
    <source>
        <strain evidence="9 10">SCSIO 52915</strain>
    </source>
</reference>
<proteinExistence type="inferred from homology"/>
<feature type="transmembrane region" description="Helical" evidence="7">
    <location>
        <begin position="96"/>
        <end position="114"/>
    </location>
</feature>
<protein>
    <submittedName>
        <fullName evidence="9">Rhomboid family intramembrane serine protease</fullName>
    </submittedName>
</protein>
<dbReference type="PROSITE" id="PS51257">
    <property type="entry name" value="PROKAR_LIPOPROTEIN"/>
    <property type="match status" value="1"/>
</dbReference>
<keyword evidence="5 7" id="KW-1133">Transmembrane helix</keyword>
<dbReference type="PANTHER" id="PTHR43731:SF14">
    <property type="entry name" value="PRESENILIN-ASSOCIATED RHOMBOID-LIKE PROTEIN, MITOCHONDRIAL"/>
    <property type="match status" value="1"/>
</dbReference>
<dbReference type="RefSeq" id="WP_166396839.1">
    <property type="nucleotide sequence ID" value="NZ_CP045121.1"/>
</dbReference>
<dbReference type="InterPro" id="IPR035952">
    <property type="entry name" value="Rhomboid-like_sf"/>
</dbReference>
<comment type="subcellular location">
    <subcellularLocation>
        <location evidence="1">Membrane</location>
        <topology evidence="1">Multi-pass membrane protein</topology>
    </subcellularLocation>
</comment>
<dbReference type="Proteomes" id="UP000502706">
    <property type="component" value="Chromosome"/>
</dbReference>
<dbReference type="GO" id="GO:0016020">
    <property type="term" value="C:membrane"/>
    <property type="evidence" value="ECO:0007669"/>
    <property type="project" value="UniProtKB-SubCell"/>
</dbReference>
<accession>A0A6G8PY79</accession>
<keyword evidence="6 7" id="KW-0472">Membrane</keyword>
<evidence type="ECO:0000259" key="8">
    <source>
        <dbReference type="Pfam" id="PF01694"/>
    </source>
</evidence>
<organism evidence="9 10">
    <name type="scientific">Rubrobacter marinus</name>
    <dbReference type="NCBI Taxonomy" id="2653852"/>
    <lineage>
        <taxon>Bacteria</taxon>
        <taxon>Bacillati</taxon>
        <taxon>Actinomycetota</taxon>
        <taxon>Rubrobacteria</taxon>
        <taxon>Rubrobacterales</taxon>
        <taxon>Rubrobacteraceae</taxon>
        <taxon>Rubrobacter</taxon>
    </lineage>
</organism>
<evidence type="ECO:0000256" key="4">
    <source>
        <dbReference type="ARBA" id="ARBA00022801"/>
    </source>
</evidence>
<dbReference type="KEGG" id="rmar:GBA65_12345"/>